<evidence type="ECO:0000256" key="1">
    <source>
        <dbReference type="SAM" id="MobiDB-lite"/>
    </source>
</evidence>
<evidence type="ECO:0000313" key="4">
    <source>
        <dbReference type="Proteomes" id="UP000094385"/>
    </source>
</evidence>
<dbReference type="InterPro" id="IPR036236">
    <property type="entry name" value="Znf_C2H2_sf"/>
</dbReference>
<evidence type="ECO:0000313" key="3">
    <source>
        <dbReference type="EMBL" id="ODQ70546.1"/>
    </source>
</evidence>
<reference evidence="3 4" key="1">
    <citation type="journal article" date="2016" name="Proc. Natl. Acad. Sci. U.S.A.">
        <title>Comparative genomics of biotechnologically important yeasts.</title>
        <authorList>
            <person name="Riley R."/>
            <person name="Haridas S."/>
            <person name="Wolfe K.H."/>
            <person name="Lopes M.R."/>
            <person name="Hittinger C.T."/>
            <person name="Goeker M."/>
            <person name="Salamov A.A."/>
            <person name="Wisecaver J.H."/>
            <person name="Long T.M."/>
            <person name="Calvey C.H."/>
            <person name="Aerts A.L."/>
            <person name="Barry K.W."/>
            <person name="Choi C."/>
            <person name="Clum A."/>
            <person name="Coughlan A.Y."/>
            <person name="Deshpande S."/>
            <person name="Douglass A.P."/>
            <person name="Hanson S.J."/>
            <person name="Klenk H.-P."/>
            <person name="LaButti K.M."/>
            <person name="Lapidus A."/>
            <person name="Lindquist E.A."/>
            <person name="Lipzen A.M."/>
            <person name="Meier-Kolthoff J.P."/>
            <person name="Ohm R.A."/>
            <person name="Otillar R.P."/>
            <person name="Pangilinan J.L."/>
            <person name="Peng Y."/>
            <person name="Rokas A."/>
            <person name="Rosa C.A."/>
            <person name="Scheuner C."/>
            <person name="Sibirny A.A."/>
            <person name="Slot J.C."/>
            <person name="Stielow J.B."/>
            <person name="Sun H."/>
            <person name="Kurtzman C.P."/>
            <person name="Blackwell M."/>
            <person name="Grigoriev I.V."/>
            <person name="Jeffries T.W."/>
        </authorList>
    </citation>
    <scope>NUCLEOTIDE SEQUENCE [LARGE SCALE GENOMIC DNA]</scope>
    <source>
        <strain evidence="3 4">NRRL Y-11557</strain>
    </source>
</reference>
<feature type="compositionally biased region" description="Basic and acidic residues" evidence="1">
    <location>
        <begin position="162"/>
        <end position="173"/>
    </location>
</feature>
<evidence type="ECO:0000259" key="2">
    <source>
        <dbReference type="PROSITE" id="PS00028"/>
    </source>
</evidence>
<feature type="region of interest" description="Disordered" evidence="1">
    <location>
        <begin position="66"/>
        <end position="87"/>
    </location>
</feature>
<sequence length="173" mass="19055">MSRTNNGPLPRRATANPAPRTEAAKQALKNFYCDLCLKGYSRMDEYENHTNSYEHQHRKRFNELRQMQKDTSSIQQRREREAKASGMRAIALDSVNVGTSSSTNKSAGFKSIGKSIGGGFKRVGADRKQDAGKTTTDHAVGTTTSGAAAKTDEGSDTESDGDYEHYDPRFPTN</sequence>
<dbReference type="InterPro" id="IPR013087">
    <property type="entry name" value="Znf_C2H2_type"/>
</dbReference>
<protein>
    <recommendedName>
        <fullName evidence="2">C2H2-type domain-containing protein</fullName>
    </recommendedName>
</protein>
<dbReference type="OrthoDB" id="4822at2759"/>
<keyword evidence="4" id="KW-1185">Reference proteome</keyword>
<dbReference type="AlphaFoldDB" id="A0A1E3PYS2"/>
<dbReference type="PANTHER" id="PTHR47251">
    <property type="entry name" value="FINGER DOMAIN PROTEIN, PUTATIVE (AFU_ORTHOLOGUE AFUA_3G04180)-RELATED"/>
    <property type="match status" value="1"/>
</dbReference>
<dbReference type="EMBL" id="KV454300">
    <property type="protein sequence ID" value="ODQ70546.1"/>
    <property type="molecule type" value="Genomic_DNA"/>
</dbReference>
<dbReference type="PANTHER" id="PTHR47251:SF1">
    <property type="entry name" value="FINGER DOMAIN PROTEIN, PUTATIVE (AFU_ORTHOLOGUE AFUA_3G04180)-RELATED"/>
    <property type="match status" value="1"/>
</dbReference>
<gene>
    <name evidence="3" type="ORF">LIPSTDRAFT_74864</name>
</gene>
<feature type="domain" description="C2H2-type" evidence="2">
    <location>
        <begin position="33"/>
        <end position="55"/>
    </location>
</feature>
<proteinExistence type="predicted"/>
<feature type="region of interest" description="Disordered" evidence="1">
    <location>
        <begin position="1"/>
        <end position="22"/>
    </location>
</feature>
<organism evidence="3 4">
    <name type="scientific">Lipomyces starkeyi NRRL Y-11557</name>
    <dbReference type="NCBI Taxonomy" id="675824"/>
    <lineage>
        <taxon>Eukaryota</taxon>
        <taxon>Fungi</taxon>
        <taxon>Dikarya</taxon>
        <taxon>Ascomycota</taxon>
        <taxon>Saccharomycotina</taxon>
        <taxon>Lipomycetes</taxon>
        <taxon>Lipomycetales</taxon>
        <taxon>Lipomycetaceae</taxon>
        <taxon>Lipomyces</taxon>
    </lineage>
</organism>
<dbReference type="PROSITE" id="PS00028">
    <property type="entry name" value="ZINC_FINGER_C2H2_1"/>
    <property type="match status" value="1"/>
</dbReference>
<name>A0A1E3PYS2_LIPST</name>
<dbReference type="Proteomes" id="UP000094385">
    <property type="component" value="Unassembled WGS sequence"/>
</dbReference>
<dbReference type="SUPFAM" id="SSF57667">
    <property type="entry name" value="beta-beta-alpha zinc fingers"/>
    <property type="match status" value="1"/>
</dbReference>
<dbReference type="STRING" id="675824.A0A1E3PYS2"/>
<feature type="region of interest" description="Disordered" evidence="1">
    <location>
        <begin position="117"/>
        <end position="173"/>
    </location>
</feature>
<accession>A0A1E3PYS2</accession>